<dbReference type="eggNOG" id="KOG3510">
    <property type="taxonomic scope" value="Eukaryota"/>
</dbReference>
<dbReference type="SMART" id="SM00409">
    <property type="entry name" value="IG"/>
    <property type="match status" value="1"/>
</dbReference>
<dbReference type="Gene3D" id="2.60.40.10">
    <property type="entry name" value="Immunoglobulins"/>
    <property type="match status" value="2"/>
</dbReference>
<dbReference type="CDD" id="cd00099">
    <property type="entry name" value="IgV"/>
    <property type="match status" value="1"/>
</dbReference>
<name>T1KMM9_TETUR</name>
<dbReference type="PANTHER" id="PTHR23279:SF36">
    <property type="entry name" value="DEFECTIVE PROBOSCIS EXTENSION RESPONSE 9, ISOFORM A"/>
    <property type="match status" value="1"/>
</dbReference>
<dbReference type="InterPro" id="IPR003599">
    <property type="entry name" value="Ig_sub"/>
</dbReference>
<keyword evidence="3" id="KW-1185">Reference proteome</keyword>
<dbReference type="Pfam" id="PF07679">
    <property type="entry name" value="I-set"/>
    <property type="match status" value="1"/>
</dbReference>
<dbReference type="EMBL" id="CAEY01000246">
    <property type="status" value="NOT_ANNOTATED_CDS"/>
    <property type="molecule type" value="Genomic_DNA"/>
</dbReference>
<dbReference type="EnsemblMetazoa" id="tetur15g02190.1">
    <property type="protein sequence ID" value="tetur15g02190.1"/>
    <property type="gene ID" value="tetur15g02190"/>
</dbReference>
<dbReference type="HOGENOM" id="CLU_726329_0_0_1"/>
<accession>T1KMM9</accession>
<dbReference type="InterPro" id="IPR037448">
    <property type="entry name" value="Zig-8"/>
</dbReference>
<dbReference type="AlphaFoldDB" id="T1KMM9"/>
<dbReference type="InterPro" id="IPR003598">
    <property type="entry name" value="Ig_sub2"/>
</dbReference>
<evidence type="ECO:0000313" key="3">
    <source>
        <dbReference type="Proteomes" id="UP000015104"/>
    </source>
</evidence>
<dbReference type="GO" id="GO:0050808">
    <property type="term" value="P:synapse organization"/>
    <property type="evidence" value="ECO:0007669"/>
    <property type="project" value="TreeGrafter"/>
</dbReference>
<protein>
    <recommendedName>
        <fullName evidence="1">Ig-like domain-containing protein</fullName>
    </recommendedName>
</protein>
<reference evidence="3" key="1">
    <citation type="submission" date="2011-08" db="EMBL/GenBank/DDBJ databases">
        <authorList>
            <person name="Rombauts S."/>
        </authorList>
    </citation>
    <scope>NUCLEOTIDE SEQUENCE</scope>
    <source>
        <strain evidence="3">London</strain>
    </source>
</reference>
<dbReference type="PANTHER" id="PTHR23279">
    <property type="entry name" value="DEFECTIVE PROBOSCIS EXTENSION RESPONSE DPR -RELATED"/>
    <property type="match status" value="1"/>
</dbReference>
<dbReference type="Proteomes" id="UP000015104">
    <property type="component" value="Unassembled WGS sequence"/>
</dbReference>
<reference evidence="2" key="2">
    <citation type="submission" date="2015-06" db="UniProtKB">
        <authorList>
            <consortium name="EnsemblMetazoa"/>
        </authorList>
    </citation>
    <scope>IDENTIFICATION</scope>
</reference>
<dbReference type="PROSITE" id="PS50835">
    <property type="entry name" value="IG_LIKE"/>
    <property type="match status" value="1"/>
</dbReference>
<dbReference type="InterPro" id="IPR013783">
    <property type="entry name" value="Ig-like_fold"/>
</dbReference>
<dbReference type="SMART" id="SM00408">
    <property type="entry name" value="IGc2"/>
    <property type="match status" value="1"/>
</dbReference>
<dbReference type="SUPFAM" id="SSF48726">
    <property type="entry name" value="Immunoglobulin"/>
    <property type="match status" value="2"/>
</dbReference>
<dbReference type="InterPro" id="IPR007110">
    <property type="entry name" value="Ig-like_dom"/>
</dbReference>
<dbReference type="InterPro" id="IPR013098">
    <property type="entry name" value="Ig_I-set"/>
</dbReference>
<evidence type="ECO:0000259" key="1">
    <source>
        <dbReference type="PROSITE" id="PS50835"/>
    </source>
</evidence>
<organism evidence="2 3">
    <name type="scientific">Tetranychus urticae</name>
    <name type="common">Two-spotted spider mite</name>
    <dbReference type="NCBI Taxonomy" id="32264"/>
    <lineage>
        <taxon>Eukaryota</taxon>
        <taxon>Metazoa</taxon>
        <taxon>Ecdysozoa</taxon>
        <taxon>Arthropoda</taxon>
        <taxon>Chelicerata</taxon>
        <taxon>Arachnida</taxon>
        <taxon>Acari</taxon>
        <taxon>Acariformes</taxon>
        <taxon>Trombidiformes</taxon>
        <taxon>Prostigmata</taxon>
        <taxon>Eleutherengona</taxon>
        <taxon>Raphignathae</taxon>
        <taxon>Tetranychoidea</taxon>
        <taxon>Tetranychidae</taxon>
        <taxon>Tetranychus</taxon>
    </lineage>
</organism>
<dbReference type="InterPro" id="IPR036179">
    <property type="entry name" value="Ig-like_dom_sf"/>
</dbReference>
<dbReference type="GO" id="GO:0032589">
    <property type="term" value="C:neuron projection membrane"/>
    <property type="evidence" value="ECO:0007669"/>
    <property type="project" value="TreeGrafter"/>
</dbReference>
<proteinExistence type="predicted"/>
<feature type="domain" description="Ig-like" evidence="1">
    <location>
        <begin position="228"/>
        <end position="327"/>
    </location>
</feature>
<dbReference type="STRING" id="32264.T1KMM9"/>
<sequence length="381" mass="44852">MKSPGNEHFGLDILLECCQDKHLYIRYSIVSERFISETECTQNFCQHTNTRAFLNRYKDIIADDVLHSQMKDLLVVSRFIDQDRILVDEWFQTFRQLNIMQYCRKYCYIREQQLRDTSDRLGPYYVPSQLYLRTRVTRADSATFIATQAKLNLLRLTDWLDMTSFAIAIATATCAFVKQKMWIHQTGQLFIQLFINIQHLLLFQYIHFSLAKEINLINEKFTKDDNEPYFTEAMSNVTVQVGRPVKFQCIVANLGNHQVAWFRKDKHTLLALGNEVILKNNRILVSNHTDKIFYLTIFAVREEDRGEYMCQINSSPQIDQSAFLKVTVPPHFIEELTSSDTDVNEGDSVSLRCIAKGFPTPYHHHHYHYHHHFHLQVIIRM</sequence>
<evidence type="ECO:0000313" key="2">
    <source>
        <dbReference type="EnsemblMetazoa" id="tetur15g02190.1"/>
    </source>
</evidence>